<protein>
    <submittedName>
        <fullName evidence="4">Uncharacterized protein</fullName>
    </submittedName>
</protein>
<reference evidence="1 6" key="2">
    <citation type="submission" date="2019-07" db="EMBL/GenBank/DDBJ databases">
        <title>Whole genome shotgun sequence of Acinetobacter johnsonii NBRC 102197.</title>
        <authorList>
            <person name="Hosoyama A."/>
            <person name="Uohara A."/>
            <person name="Ohji S."/>
            <person name="Ichikawa N."/>
        </authorList>
    </citation>
    <scope>NUCLEOTIDE SEQUENCE [LARGE SCALE GENOMIC DNA]</scope>
    <source>
        <strain evidence="1 6">NBRC 102197</strain>
    </source>
</reference>
<dbReference type="InterPro" id="IPR036390">
    <property type="entry name" value="WH_DNA-bd_sf"/>
</dbReference>
<dbReference type="Proteomes" id="UP000595107">
    <property type="component" value="Chromosome"/>
</dbReference>
<evidence type="ECO:0000313" key="6">
    <source>
        <dbReference type="Proteomes" id="UP000321274"/>
    </source>
</evidence>
<dbReference type="EMBL" id="UFRV01000006">
    <property type="protein sequence ID" value="SUT91304.1"/>
    <property type="molecule type" value="Genomic_DNA"/>
</dbReference>
<evidence type="ECO:0000313" key="4">
    <source>
        <dbReference type="EMBL" id="SUT91304.1"/>
    </source>
</evidence>
<sequence length="87" mass="9620">MNQSLSKLNSAAVLDRGIGVLLAVKNTPVATASEIQQQVMPDVTKRAVQRYLKNLVQMGLLYAKHSEGLENRYYLSGKAKQLFEVKG</sequence>
<dbReference type="RefSeq" id="WP_004694150.1">
    <property type="nucleotide sequence ID" value="NZ_BBTB01000075.1"/>
</dbReference>
<evidence type="ECO:0000313" key="3">
    <source>
        <dbReference type="EMBL" id="QPS02841.1"/>
    </source>
</evidence>
<dbReference type="SUPFAM" id="SSF46785">
    <property type="entry name" value="Winged helix' DNA-binding domain"/>
    <property type="match status" value="1"/>
</dbReference>
<gene>
    <name evidence="1" type="ORF">AJO04nite_16750</name>
    <name evidence="3" type="ORF">I6G67_11395</name>
    <name evidence="2" type="ORF">N5D11_14050</name>
    <name evidence="4" type="ORF">NCTC10308_00438</name>
</gene>
<proteinExistence type="predicted"/>
<dbReference type="EMBL" id="CP065666">
    <property type="protein sequence ID" value="QPS02841.1"/>
    <property type="molecule type" value="Genomic_DNA"/>
</dbReference>
<dbReference type="InterPro" id="IPR036388">
    <property type="entry name" value="WH-like_DNA-bd_sf"/>
</dbReference>
<organism evidence="4 5">
    <name type="scientific">Acinetobacter johnsonii</name>
    <dbReference type="NCBI Taxonomy" id="40214"/>
    <lineage>
        <taxon>Bacteria</taxon>
        <taxon>Pseudomonadati</taxon>
        <taxon>Pseudomonadota</taxon>
        <taxon>Gammaproteobacteria</taxon>
        <taxon>Moraxellales</taxon>
        <taxon>Moraxellaceae</taxon>
        <taxon>Acinetobacter</taxon>
    </lineage>
</organism>
<reference evidence="2" key="4">
    <citation type="submission" date="2022-09" db="EMBL/GenBank/DDBJ databases">
        <title>Intensive care unit water sources are persistently colonized with multi-drug resistant bacteria and are the site of extensive horizontal gene transfer of antibiotic resistance genes.</title>
        <authorList>
            <person name="Diorio-Toth L."/>
        </authorList>
    </citation>
    <scope>NUCLEOTIDE SEQUENCE</scope>
    <source>
        <strain evidence="2">GD03851</strain>
    </source>
</reference>
<dbReference type="Proteomes" id="UP000321274">
    <property type="component" value="Unassembled WGS sequence"/>
</dbReference>
<reference evidence="4 5" key="1">
    <citation type="submission" date="2018-06" db="EMBL/GenBank/DDBJ databases">
        <authorList>
            <consortium name="Pathogen Informatics"/>
            <person name="Doyle S."/>
        </authorList>
    </citation>
    <scope>NUCLEOTIDE SEQUENCE [LARGE SCALE GENOMIC DNA]</scope>
    <source>
        <strain evidence="4 5">NCTC10308</strain>
    </source>
</reference>
<reference evidence="3 7" key="3">
    <citation type="submission" date="2020-12" db="EMBL/GenBank/DDBJ databases">
        <title>FDA dAtabase for Regulatory Grade micrObial Sequences (FDA-ARGOS): Supporting development and validation of Infectious Disease Dx tests.</title>
        <authorList>
            <person name="Sproer C."/>
            <person name="Gronow S."/>
            <person name="Severitt S."/>
            <person name="Schroder I."/>
            <person name="Tallon L."/>
            <person name="Sadzewicz L."/>
            <person name="Zhao X."/>
            <person name="Boylan J."/>
            <person name="Ott S."/>
            <person name="Bowen H."/>
            <person name="Vavikolanu K."/>
            <person name="Mehta A."/>
            <person name="Aluvathingal J."/>
            <person name="Nadendla S."/>
            <person name="Lowell S."/>
            <person name="Myers T."/>
            <person name="Yan Y."/>
            <person name="Sichtig H."/>
        </authorList>
    </citation>
    <scope>NUCLEOTIDE SEQUENCE [LARGE SCALE GENOMIC DNA]</scope>
    <source>
        <strain evidence="3 7">FDAARGOS_910</strain>
    </source>
</reference>
<evidence type="ECO:0000313" key="5">
    <source>
        <dbReference type="Proteomes" id="UP000254227"/>
    </source>
</evidence>
<evidence type="ECO:0000313" key="7">
    <source>
        <dbReference type="Proteomes" id="UP000595107"/>
    </source>
</evidence>
<dbReference type="EMBL" id="JAOCDR010000045">
    <property type="protein sequence ID" value="MDH0657221.1"/>
    <property type="molecule type" value="Genomic_DNA"/>
</dbReference>
<accession>A0A380TSF7</accession>
<dbReference type="AlphaFoldDB" id="A0A380TSF7"/>
<dbReference type="Gene3D" id="1.10.10.10">
    <property type="entry name" value="Winged helix-like DNA-binding domain superfamily/Winged helix DNA-binding domain"/>
    <property type="match status" value="1"/>
</dbReference>
<evidence type="ECO:0000313" key="2">
    <source>
        <dbReference type="EMBL" id="MDH0657221.1"/>
    </source>
</evidence>
<evidence type="ECO:0000313" key="1">
    <source>
        <dbReference type="EMBL" id="GEK44417.1"/>
    </source>
</evidence>
<dbReference type="Proteomes" id="UP001161099">
    <property type="component" value="Unassembled WGS sequence"/>
</dbReference>
<name>A0A380TSF7_ACIJO</name>
<dbReference type="EMBL" id="BJUJ01000041">
    <property type="protein sequence ID" value="GEK44417.1"/>
    <property type="molecule type" value="Genomic_DNA"/>
</dbReference>
<dbReference type="Proteomes" id="UP000254227">
    <property type="component" value="Unassembled WGS sequence"/>
</dbReference>